<dbReference type="CDD" id="cd06849">
    <property type="entry name" value="lipoyl_domain"/>
    <property type="match status" value="1"/>
</dbReference>
<accession>A0A8K1CCC8</accession>
<keyword evidence="3" id="KW-1185">Reference proteome</keyword>
<evidence type="ECO:0000313" key="3">
    <source>
        <dbReference type="Proteomes" id="UP000794436"/>
    </source>
</evidence>
<gene>
    <name evidence="2" type="ORF">Poli38472_000450</name>
</gene>
<dbReference type="InterPro" id="IPR000089">
    <property type="entry name" value="Biotin_lipoyl"/>
</dbReference>
<organism evidence="2 3">
    <name type="scientific">Pythium oligandrum</name>
    <name type="common">Mycoparasitic fungus</name>
    <dbReference type="NCBI Taxonomy" id="41045"/>
    <lineage>
        <taxon>Eukaryota</taxon>
        <taxon>Sar</taxon>
        <taxon>Stramenopiles</taxon>
        <taxon>Oomycota</taxon>
        <taxon>Peronosporomycetes</taxon>
        <taxon>Pythiales</taxon>
        <taxon>Pythiaceae</taxon>
        <taxon>Pythium</taxon>
    </lineage>
</organism>
<dbReference type="InterPro" id="IPR011053">
    <property type="entry name" value="Single_hybrid_motif"/>
</dbReference>
<sequence length="269" mass="29188">MMLNMTRWTRLARPSAAVRASNALLNGARRPASATVRFLSTEVDDVQSKSSVLPTHIKFRMPDLDFEHVLGGDGGVTLTKWQIQEGQEIKDGTHMCEIDTPDLVFVLDSGDEGYLARLLVPEGAKDVPPGQPLAIIVPTKEDIEPFIDALKQNPTAIEGYVEPVVIEATPAIETAASASTSDSVDNSDGAVVLRHLHKLHKEGHFADEKIFKTLKSLARKNDAQLLVTYKGSFPSSGARDDATFDVEFFVETAVELAEEALASDSSSTQ</sequence>
<dbReference type="EMBL" id="SPLM01000108">
    <property type="protein sequence ID" value="TMW60408.1"/>
    <property type="molecule type" value="Genomic_DNA"/>
</dbReference>
<dbReference type="PANTHER" id="PTHR23151">
    <property type="entry name" value="DIHYDROLIPOAMIDE ACETYL/SUCCINYL-TRANSFERASE-RELATED"/>
    <property type="match status" value="1"/>
</dbReference>
<dbReference type="Pfam" id="PF00364">
    <property type="entry name" value="Biotin_lipoyl"/>
    <property type="match status" value="1"/>
</dbReference>
<dbReference type="OrthoDB" id="537444at2759"/>
<dbReference type="Gene3D" id="2.40.50.100">
    <property type="match status" value="1"/>
</dbReference>
<dbReference type="Proteomes" id="UP000794436">
    <property type="component" value="Unassembled WGS sequence"/>
</dbReference>
<protein>
    <recommendedName>
        <fullName evidence="1">Lipoyl-binding domain-containing protein</fullName>
    </recommendedName>
</protein>
<dbReference type="PANTHER" id="PTHR23151:SF90">
    <property type="entry name" value="DIHYDROLIPOYLLYSINE-RESIDUE ACETYLTRANSFERASE COMPONENT OF PYRUVATE DEHYDROGENASE COMPLEX, MITOCHONDRIAL-RELATED"/>
    <property type="match status" value="1"/>
</dbReference>
<dbReference type="AlphaFoldDB" id="A0A8K1CCC8"/>
<dbReference type="GO" id="GO:0006086">
    <property type="term" value="P:pyruvate decarboxylation to acetyl-CoA"/>
    <property type="evidence" value="ECO:0007669"/>
    <property type="project" value="InterPro"/>
</dbReference>
<name>A0A8K1CCC8_PYTOL</name>
<evidence type="ECO:0000313" key="2">
    <source>
        <dbReference type="EMBL" id="TMW60408.1"/>
    </source>
</evidence>
<dbReference type="GO" id="GO:0045254">
    <property type="term" value="C:pyruvate dehydrogenase complex"/>
    <property type="evidence" value="ECO:0007669"/>
    <property type="project" value="InterPro"/>
</dbReference>
<dbReference type="SUPFAM" id="SSF51230">
    <property type="entry name" value="Single hybrid motif"/>
    <property type="match status" value="1"/>
</dbReference>
<proteinExistence type="predicted"/>
<dbReference type="InterPro" id="IPR045257">
    <property type="entry name" value="E2/Pdx1"/>
</dbReference>
<reference evidence="2" key="1">
    <citation type="submission" date="2019-03" db="EMBL/GenBank/DDBJ databases">
        <title>Long read genome sequence of the mycoparasitic Pythium oligandrum ATCC 38472 isolated from sugarbeet rhizosphere.</title>
        <authorList>
            <person name="Gaulin E."/>
        </authorList>
    </citation>
    <scope>NUCLEOTIDE SEQUENCE</scope>
    <source>
        <strain evidence="2">ATCC 38472_TT</strain>
    </source>
</reference>
<feature type="domain" description="Lipoyl-binding" evidence="1">
    <location>
        <begin position="78"/>
        <end position="136"/>
    </location>
</feature>
<comment type="caution">
    <text evidence="2">The sequence shown here is derived from an EMBL/GenBank/DDBJ whole genome shotgun (WGS) entry which is preliminary data.</text>
</comment>
<evidence type="ECO:0000259" key="1">
    <source>
        <dbReference type="Pfam" id="PF00364"/>
    </source>
</evidence>
<dbReference type="GO" id="GO:0005739">
    <property type="term" value="C:mitochondrion"/>
    <property type="evidence" value="ECO:0007669"/>
    <property type="project" value="TreeGrafter"/>
</dbReference>